<keyword evidence="13" id="KW-1185">Reference proteome</keyword>
<keyword evidence="9 11" id="KW-0472">Membrane</keyword>
<comment type="subcellular location">
    <subcellularLocation>
        <location evidence="1">Membrane</location>
        <topology evidence="1">Multi-pass membrane protein</topology>
    </subcellularLocation>
</comment>
<dbReference type="GO" id="GO:0005267">
    <property type="term" value="F:potassium channel activity"/>
    <property type="evidence" value="ECO:0007669"/>
    <property type="project" value="UniProtKB-KW"/>
</dbReference>
<gene>
    <name evidence="12" type="ORF">H4R34_003855</name>
</gene>
<reference evidence="12" key="1">
    <citation type="submission" date="2022-07" db="EMBL/GenBank/DDBJ databases">
        <title>Phylogenomic reconstructions and comparative analyses of Kickxellomycotina fungi.</title>
        <authorList>
            <person name="Reynolds N.K."/>
            <person name="Stajich J.E."/>
            <person name="Barry K."/>
            <person name="Grigoriev I.V."/>
            <person name="Crous P."/>
            <person name="Smith M.E."/>
        </authorList>
    </citation>
    <scope>NUCLEOTIDE SEQUENCE</scope>
    <source>
        <strain evidence="12">RSA 567</strain>
    </source>
</reference>
<evidence type="ECO:0000256" key="8">
    <source>
        <dbReference type="ARBA" id="ARBA00023065"/>
    </source>
</evidence>
<accession>A0A9W8B1C6</accession>
<evidence type="ECO:0000256" key="5">
    <source>
        <dbReference type="ARBA" id="ARBA00022826"/>
    </source>
</evidence>
<evidence type="ECO:0000256" key="7">
    <source>
        <dbReference type="ARBA" id="ARBA00022989"/>
    </source>
</evidence>
<keyword evidence="10" id="KW-0407">Ion channel</keyword>
<evidence type="ECO:0000256" key="11">
    <source>
        <dbReference type="SAM" id="Phobius"/>
    </source>
</evidence>
<evidence type="ECO:0000313" key="12">
    <source>
        <dbReference type="EMBL" id="KAJ1976767.1"/>
    </source>
</evidence>
<sequence>MERLIGAEVDKESLLHVFVVMFIVNTFSSTCMGYDEVYAQWRIITDAVIGAYIFYIHHTYFVRSELRVTRLYNFTMYLTTMASTVGLIVYYAVPSLRKTYMGVHALALVHVLRLYLLSTSLQLRFHKIQRMTWLLKPVASQLAITSFSALLHILMHLAYSPVSPNFSFFDAMYYVCLTMLNGPSHDIIADTAVTRTVVVVIIALVFVALPGEIAKIVKAYGARSPVARDEALSHLCNENVFVIGHLTVNNVLPLLYNLEHNYRRRQMTVYIMDDQPSNPAVERAVKAASLPKHLCVKYINPPDLLHLWYIMYTINELHVVVLNDPGSGNNLEALDLKCTTQAIAIVQYFELTLPLLTVHLHLNLESSVLPVLPVPQCEPTCLDFYLVNLLAKSTAAPGLATFLGAVYDPLSLKHLAMTGLMHWEVVFMGAVRLKPISQRLQVRRLYSVVTADSDDGNCNVRESVFSIHQAHSSSWKSSPLRTLYKQQQICRDGYMARQRNPLNRTAHPIDPLNTASFICSPDQCEPMYSRAYLGAPLYAVSAEHPYLRQSAIRDLWDTVPKPKPSPLGSQLLQPSDFGDTFSHHIVVIDYQMQTHRITIPLIEHLKEAHNDACLPIVILSPINAHQAEIEAMENYQNVRFVYRNPLIPSTLEGLNAIAAKAIVLLHNPDAE</sequence>
<feature type="transmembrane region" description="Helical" evidence="11">
    <location>
        <begin position="41"/>
        <end position="62"/>
    </location>
</feature>
<dbReference type="InterPro" id="IPR047871">
    <property type="entry name" value="K_chnl_Slo-like"/>
</dbReference>
<dbReference type="EMBL" id="JANBQB010000402">
    <property type="protein sequence ID" value="KAJ1976767.1"/>
    <property type="molecule type" value="Genomic_DNA"/>
</dbReference>
<evidence type="ECO:0008006" key="14">
    <source>
        <dbReference type="Google" id="ProtNLM"/>
    </source>
</evidence>
<evidence type="ECO:0000256" key="4">
    <source>
        <dbReference type="ARBA" id="ARBA00022692"/>
    </source>
</evidence>
<organism evidence="12 13">
    <name type="scientific">Dimargaris verticillata</name>
    <dbReference type="NCBI Taxonomy" id="2761393"/>
    <lineage>
        <taxon>Eukaryota</taxon>
        <taxon>Fungi</taxon>
        <taxon>Fungi incertae sedis</taxon>
        <taxon>Zoopagomycota</taxon>
        <taxon>Kickxellomycotina</taxon>
        <taxon>Dimargaritomycetes</taxon>
        <taxon>Dimargaritales</taxon>
        <taxon>Dimargaritaceae</taxon>
        <taxon>Dimargaris</taxon>
    </lineage>
</organism>
<dbReference type="PANTHER" id="PTHR10027:SF10">
    <property type="entry name" value="SLOWPOKE 2, ISOFORM D"/>
    <property type="match status" value="1"/>
</dbReference>
<protein>
    <recommendedName>
        <fullName evidence="14">Calcium-activated potassium channel BK alpha subunit domain-containing protein</fullName>
    </recommendedName>
</protein>
<keyword evidence="4 11" id="KW-0812">Transmembrane</keyword>
<proteinExistence type="predicted"/>
<keyword evidence="6" id="KW-0630">Potassium</keyword>
<evidence type="ECO:0000256" key="9">
    <source>
        <dbReference type="ARBA" id="ARBA00023136"/>
    </source>
</evidence>
<dbReference type="AlphaFoldDB" id="A0A9W8B1C6"/>
<feature type="transmembrane region" description="Helical" evidence="11">
    <location>
        <begin position="138"/>
        <end position="159"/>
    </location>
</feature>
<comment type="caution">
    <text evidence="12">The sequence shown here is derived from an EMBL/GenBank/DDBJ whole genome shotgun (WGS) entry which is preliminary data.</text>
</comment>
<keyword evidence="5" id="KW-0631">Potassium channel</keyword>
<dbReference type="GO" id="GO:0016020">
    <property type="term" value="C:membrane"/>
    <property type="evidence" value="ECO:0007669"/>
    <property type="project" value="UniProtKB-SubCell"/>
</dbReference>
<feature type="transmembrane region" description="Helical" evidence="11">
    <location>
        <begin position="12"/>
        <end position="29"/>
    </location>
</feature>
<keyword evidence="2" id="KW-0813">Transport</keyword>
<feature type="transmembrane region" description="Helical" evidence="11">
    <location>
        <begin position="74"/>
        <end position="93"/>
    </location>
</feature>
<evidence type="ECO:0000256" key="10">
    <source>
        <dbReference type="ARBA" id="ARBA00023303"/>
    </source>
</evidence>
<name>A0A9W8B1C6_9FUNG</name>
<dbReference type="OrthoDB" id="10377286at2759"/>
<keyword evidence="7 11" id="KW-1133">Transmembrane helix</keyword>
<feature type="non-terminal residue" evidence="12">
    <location>
        <position position="671"/>
    </location>
</feature>
<evidence type="ECO:0000256" key="6">
    <source>
        <dbReference type="ARBA" id="ARBA00022958"/>
    </source>
</evidence>
<keyword evidence="8" id="KW-0406">Ion transport</keyword>
<feature type="transmembrane region" description="Helical" evidence="11">
    <location>
        <begin position="99"/>
        <end position="117"/>
    </location>
</feature>
<dbReference type="PANTHER" id="PTHR10027">
    <property type="entry name" value="CALCIUM-ACTIVATED POTASSIUM CHANNEL ALPHA CHAIN"/>
    <property type="match status" value="1"/>
</dbReference>
<evidence type="ECO:0000256" key="1">
    <source>
        <dbReference type="ARBA" id="ARBA00004141"/>
    </source>
</evidence>
<keyword evidence="3" id="KW-0633">Potassium transport</keyword>
<evidence type="ECO:0000256" key="3">
    <source>
        <dbReference type="ARBA" id="ARBA00022538"/>
    </source>
</evidence>
<evidence type="ECO:0000256" key="2">
    <source>
        <dbReference type="ARBA" id="ARBA00022448"/>
    </source>
</evidence>
<dbReference type="Proteomes" id="UP001151582">
    <property type="component" value="Unassembled WGS sequence"/>
</dbReference>
<evidence type="ECO:0000313" key="13">
    <source>
        <dbReference type="Proteomes" id="UP001151582"/>
    </source>
</evidence>
<feature type="transmembrane region" description="Helical" evidence="11">
    <location>
        <begin position="187"/>
        <end position="209"/>
    </location>
</feature>